<comment type="caution">
    <text evidence="2">The sequence shown here is derived from an EMBL/GenBank/DDBJ whole genome shotgun (WGS) entry which is preliminary data.</text>
</comment>
<evidence type="ECO:0000313" key="2">
    <source>
        <dbReference type="EMBL" id="RUS93304.1"/>
    </source>
</evidence>
<protein>
    <submittedName>
        <fullName evidence="2">Uncharacterized protein</fullName>
    </submittedName>
</protein>
<accession>A0A433UHM6</accession>
<name>A0A433UHM6_9CYAN</name>
<dbReference type="RefSeq" id="WP_127087569.1">
    <property type="nucleotide sequence ID" value="NZ_RSCL01000060.1"/>
</dbReference>
<organism evidence="2 3">
    <name type="scientific">Dulcicalothrix desertica PCC 7102</name>
    <dbReference type="NCBI Taxonomy" id="232991"/>
    <lineage>
        <taxon>Bacteria</taxon>
        <taxon>Bacillati</taxon>
        <taxon>Cyanobacteriota</taxon>
        <taxon>Cyanophyceae</taxon>
        <taxon>Nostocales</taxon>
        <taxon>Calotrichaceae</taxon>
        <taxon>Dulcicalothrix</taxon>
    </lineage>
</organism>
<evidence type="ECO:0000256" key="1">
    <source>
        <dbReference type="SAM" id="SignalP"/>
    </source>
</evidence>
<sequence length="202" mass="22910">MNKIKFLQCTLVTIVLLTTPFITAKTFAQQSVYKNYDNSILSKTAVKPVKINWKKLQHQSNLLDKYVTSRRGNFDNTKIPSHLRIKLPDGLIYNSRHKNDASFANILRRTGGESIILHGVMDKGVYSYLAVTAGGILYQIETNGRAYPATGMDDANYMELTNLTIDKIVKQNSKFYFYTAKGVYLIDVNQRSVSKAVKYPKI</sequence>
<dbReference type="AlphaFoldDB" id="A0A433UHM6"/>
<feature type="signal peptide" evidence="1">
    <location>
        <begin position="1"/>
        <end position="24"/>
    </location>
</feature>
<dbReference type="EMBL" id="RSCL01000060">
    <property type="protein sequence ID" value="RUS93304.1"/>
    <property type="molecule type" value="Genomic_DNA"/>
</dbReference>
<keyword evidence="3" id="KW-1185">Reference proteome</keyword>
<dbReference type="Proteomes" id="UP000271624">
    <property type="component" value="Unassembled WGS sequence"/>
</dbReference>
<reference evidence="2" key="2">
    <citation type="journal article" date="2019" name="Genome Biol. Evol.">
        <title>Day and night: Metabolic profiles and evolutionary relationships of six axenic non-marine cyanobacteria.</title>
        <authorList>
            <person name="Will S.E."/>
            <person name="Henke P."/>
            <person name="Boedeker C."/>
            <person name="Huang S."/>
            <person name="Brinkmann H."/>
            <person name="Rohde M."/>
            <person name="Jarek M."/>
            <person name="Friedl T."/>
            <person name="Seufert S."/>
            <person name="Schumacher M."/>
            <person name="Overmann J."/>
            <person name="Neumann-Schaal M."/>
            <person name="Petersen J."/>
        </authorList>
    </citation>
    <scope>NUCLEOTIDE SEQUENCE [LARGE SCALE GENOMIC DNA]</scope>
    <source>
        <strain evidence="2">PCC 7102</strain>
    </source>
</reference>
<evidence type="ECO:0000313" key="3">
    <source>
        <dbReference type="Proteomes" id="UP000271624"/>
    </source>
</evidence>
<dbReference type="OrthoDB" id="9898964at2"/>
<proteinExistence type="predicted"/>
<feature type="chain" id="PRO_5030092454" evidence="1">
    <location>
        <begin position="25"/>
        <end position="202"/>
    </location>
</feature>
<reference evidence="2" key="1">
    <citation type="submission" date="2018-12" db="EMBL/GenBank/DDBJ databases">
        <authorList>
            <person name="Will S."/>
            <person name="Neumann-Schaal M."/>
            <person name="Henke P."/>
        </authorList>
    </citation>
    <scope>NUCLEOTIDE SEQUENCE</scope>
    <source>
        <strain evidence="2">PCC 7102</strain>
    </source>
</reference>
<keyword evidence="1" id="KW-0732">Signal</keyword>
<gene>
    <name evidence="2" type="ORF">DSM106972_096600</name>
</gene>